<comment type="caution">
    <text evidence="1">The sequence shown here is derived from an EMBL/GenBank/DDBJ whole genome shotgun (WGS) entry which is preliminary data.</text>
</comment>
<evidence type="ECO:0000313" key="1">
    <source>
        <dbReference type="EMBL" id="KAF3495072.1"/>
    </source>
</evidence>
<sequence>MSFRIPLFSCSDPVLWPRGFFDFEASPVIYLGLVSNTLVLVKFSGCPIQRSHSCSSELGLCASQTFFPTLFFYSD</sequence>
<accession>A0ABQ7ABG3</accession>
<evidence type="ECO:0000313" key="2">
    <source>
        <dbReference type="Proteomes" id="UP000266723"/>
    </source>
</evidence>
<gene>
    <name evidence="1" type="ORF">DY000_02053827</name>
</gene>
<reference evidence="1 2" key="1">
    <citation type="journal article" date="2020" name="BMC Genomics">
        <title>Intraspecific diversification of the crop wild relative Brassica cretica Lam. using demographic model selection.</title>
        <authorList>
            <person name="Kioukis A."/>
            <person name="Michalopoulou V.A."/>
            <person name="Briers L."/>
            <person name="Pirintsos S."/>
            <person name="Studholme D.J."/>
            <person name="Pavlidis P."/>
            <person name="Sarris P.F."/>
        </authorList>
    </citation>
    <scope>NUCLEOTIDE SEQUENCE [LARGE SCALE GENOMIC DNA]</scope>
    <source>
        <strain evidence="2">cv. PFS-1207/04</strain>
    </source>
</reference>
<organism evidence="1 2">
    <name type="scientific">Brassica cretica</name>
    <name type="common">Mustard</name>
    <dbReference type="NCBI Taxonomy" id="69181"/>
    <lineage>
        <taxon>Eukaryota</taxon>
        <taxon>Viridiplantae</taxon>
        <taxon>Streptophyta</taxon>
        <taxon>Embryophyta</taxon>
        <taxon>Tracheophyta</taxon>
        <taxon>Spermatophyta</taxon>
        <taxon>Magnoliopsida</taxon>
        <taxon>eudicotyledons</taxon>
        <taxon>Gunneridae</taxon>
        <taxon>Pentapetalae</taxon>
        <taxon>rosids</taxon>
        <taxon>malvids</taxon>
        <taxon>Brassicales</taxon>
        <taxon>Brassicaceae</taxon>
        <taxon>Brassiceae</taxon>
        <taxon>Brassica</taxon>
    </lineage>
</organism>
<keyword evidence="2" id="KW-1185">Reference proteome</keyword>
<name>A0ABQ7ABG3_BRACR</name>
<proteinExistence type="predicted"/>
<dbReference type="Proteomes" id="UP000266723">
    <property type="component" value="Unassembled WGS sequence"/>
</dbReference>
<dbReference type="EMBL" id="QGKV02002055">
    <property type="protein sequence ID" value="KAF3495072.1"/>
    <property type="molecule type" value="Genomic_DNA"/>
</dbReference>
<protein>
    <submittedName>
        <fullName evidence="1">Uncharacterized protein</fullName>
    </submittedName>
</protein>